<name>A0ABD1HHC5_SALDI</name>
<comment type="caution">
    <text evidence="1">The sequence shown here is derived from an EMBL/GenBank/DDBJ whole genome shotgun (WGS) entry which is preliminary data.</text>
</comment>
<evidence type="ECO:0000313" key="2">
    <source>
        <dbReference type="Proteomes" id="UP001567538"/>
    </source>
</evidence>
<gene>
    <name evidence="1" type="ORF">AAHA92_15831</name>
</gene>
<dbReference type="AlphaFoldDB" id="A0ABD1HHC5"/>
<evidence type="ECO:0000313" key="1">
    <source>
        <dbReference type="EMBL" id="KAL1555380.1"/>
    </source>
</evidence>
<dbReference type="EMBL" id="JBEAFC010000006">
    <property type="protein sequence ID" value="KAL1555380.1"/>
    <property type="molecule type" value="Genomic_DNA"/>
</dbReference>
<proteinExistence type="predicted"/>
<protein>
    <submittedName>
        <fullName evidence="1">Uncharacterized protein</fullName>
    </submittedName>
</protein>
<dbReference type="Proteomes" id="UP001567538">
    <property type="component" value="Unassembled WGS sequence"/>
</dbReference>
<sequence>MGSGDIIIRFRSDSGTVPQAPEAVLCIGSRKEFAGMKKGATQTDFQAGLSAQLQESSTVQLQESSTFAIHP</sequence>
<accession>A0ABD1HHC5</accession>
<reference evidence="1 2" key="1">
    <citation type="submission" date="2024-06" db="EMBL/GenBank/DDBJ databases">
        <title>A chromosome level genome sequence of Diviner's sage (Salvia divinorum).</title>
        <authorList>
            <person name="Ford S.A."/>
            <person name="Ro D.-K."/>
            <person name="Ness R.W."/>
            <person name="Phillips M.A."/>
        </authorList>
    </citation>
    <scope>NUCLEOTIDE SEQUENCE [LARGE SCALE GENOMIC DNA]</scope>
    <source>
        <strain evidence="1">SAF-2024a</strain>
        <tissue evidence="1">Leaf</tissue>
    </source>
</reference>
<organism evidence="1 2">
    <name type="scientific">Salvia divinorum</name>
    <name type="common">Maria pastora</name>
    <name type="synonym">Diviner's sage</name>
    <dbReference type="NCBI Taxonomy" id="28513"/>
    <lineage>
        <taxon>Eukaryota</taxon>
        <taxon>Viridiplantae</taxon>
        <taxon>Streptophyta</taxon>
        <taxon>Embryophyta</taxon>
        <taxon>Tracheophyta</taxon>
        <taxon>Spermatophyta</taxon>
        <taxon>Magnoliopsida</taxon>
        <taxon>eudicotyledons</taxon>
        <taxon>Gunneridae</taxon>
        <taxon>Pentapetalae</taxon>
        <taxon>asterids</taxon>
        <taxon>lamiids</taxon>
        <taxon>Lamiales</taxon>
        <taxon>Lamiaceae</taxon>
        <taxon>Nepetoideae</taxon>
        <taxon>Mentheae</taxon>
        <taxon>Salviinae</taxon>
        <taxon>Salvia</taxon>
        <taxon>Salvia subgen. Calosphace</taxon>
    </lineage>
</organism>
<keyword evidence="2" id="KW-1185">Reference proteome</keyword>